<comment type="caution">
    <text evidence="2">The sequence shown here is derived from an EMBL/GenBank/DDBJ whole genome shotgun (WGS) entry which is preliminary data.</text>
</comment>
<evidence type="ECO:0000259" key="1">
    <source>
        <dbReference type="Pfam" id="PF13354"/>
    </source>
</evidence>
<dbReference type="PANTHER" id="PTHR35333">
    <property type="entry name" value="BETA-LACTAMASE"/>
    <property type="match status" value="1"/>
</dbReference>
<dbReference type="InterPro" id="IPR045155">
    <property type="entry name" value="Beta-lactam_cat"/>
</dbReference>
<dbReference type="SUPFAM" id="SSF56601">
    <property type="entry name" value="beta-lactamase/transpeptidase-like"/>
    <property type="match status" value="1"/>
</dbReference>
<dbReference type="PANTHER" id="PTHR35333:SF4">
    <property type="entry name" value="SLR0121 PROTEIN"/>
    <property type="match status" value="1"/>
</dbReference>
<feature type="domain" description="Beta-lactamase class A catalytic" evidence="1">
    <location>
        <begin position="28"/>
        <end position="249"/>
    </location>
</feature>
<dbReference type="Pfam" id="PF13354">
    <property type="entry name" value="Beta-lactamase2"/>
    <property type="match status" value="1"/>
</dbReference>
<proteinExistence type="predicted"/>
<gene>
    <name evidence="2" type="ORF">HNR42_001561</name>
</gene>
<protein>
    <submittedName>
        <fullName evidence="2">Beta-lactamase class A</fullName>
        <ecNumber evidence="2">3.5.2.6</ecNumber>
    </submittedName>
</protein>
<dbReference type="InterPro" id="IPR012338">
    <property type="entry name" value="Beta-lactam/transpept-like"/>
</dbReference>
<dbReference type="GO" id="GO:0046677">
    <property type="term" value="P:response to antibiotic"/>
    <property type="evidence" value="ECO:0007669"/>
    <property type="project" value="InterPro"/>
</dbReference>
<sequence length="287" mass="31769">MDSLTQADRDFRTTLEQIRARFEGELALSVRDLEGNVLYEHLADEPFPAASVIKLPILLSALEAAQQGEFSLDARYTLRPEDQVPGAGVLHELGAGLQPSLRDLLALMIIVSDNTATNMVIDLIGQDRVNAFLETHGCNASRLIGKLQLPPEKQNPEQRAGRRNFVSASDMTRLLVALEGGRLLDEAHTALAIDILARQQFKDIIGRVLPHDENGELMVRVASKSGVIWGTRNDVGLVWSRRPYAVALLSRGGHDRREHPENAILLVQAQVARAVWERFGDPLRGRD</sequence>
<organism evidence="2 3">
    <name type="scientific">Deinobacterium chartae</name>
    <dbReference type="NCBI Taxonomy" id="521158"/>
    <lineage>
        <taxon>Bacteria</taxon>
        <taxon>Thermotogati</taxon>
        <taxon>Deinococcota</taxon>
        <taxon>Deinococci</taxon>
        <taxon>Deinococcales</taxon>
        <taxon>Deinococcaceae</taxon>
        <taxon>Deinobacterium</taxon>
    </lineage>
</organism>
<keyword evidence="3" id="KW-1185">Reference proteome</keyword>
<dbReference type="InterPro" id="IPR000871">
    <property type="entry name" value="Beta-lactam_class-A"/>
</dbReference>
<dbReference type="Proteomes" id="UP000569951">
    <property type="component" value="Unassembled WGS sequence"/>
</dbReference>
<evidence type="ECO:0000313" key="2">
    <source>
        <dbReference type="EMBL" id="MBB6098136.1"/>
    </source>
</evidence>
<dbReference type="GO" id="GO:0030655">
    <property type="term" value="P:beta-lactam antibiotic catabolic process"/>
    <property type="evidence" value="ECO:0007669"/>
    <property type="project" value="InterPro"/>
</dbReference>
<evidence type="ECO:0000313" key="3">
    <source>
        <dbReference type="Proteomes" id="UP000569951"/>
    </source>
</evidence>
<name>A0A841HZ36_9DEIO</name>
<dbReference type="RefSeq" id="WP_183986268.1">
    <property type="nucleotide sequence ID" value="NZ_JACHHG010000005.1"/>
</dbReference>
<reference evidence="2 3" key="1">
    <citation type="submission" date="2020-08" db="EMBL/GenBank/DDBJ databases">
        <title>Genomic Encyclopedia of Type Strains, Phase IV (KMG-IV): sequencing the most valuable type-strain genomes for metagenomic binning, comparative biology and taxonomic classification.</title>
        <authorList>
            <person name="Goeker M."/>
        </authorList>
    </citation>
    <scope>NUCLEOTIDE SEQUENCE [LARGE SCALE GENOMIC DNA]</scope>
    <source>
        <strain evidence="2 3">DSM 21458</strain>
    </source>
</reference>
<dbReference type="EC" id="3.5.2.6" evidence="2"/>
<accession>A0A841HZ36</accession>
<dbReference type="GO" id="GO:0008800">
    <property type="term" value="F:beta-lactamase activity"/>
    <property type="evidence" value="ECO:0007669"/>
    <property type="project" value="UniProtKB-EC"/>
</dbReference>
<keyword evidence="2" id="KW-0378">Hydrolase</keyword>
<dbReference type="EMBL" id="JACHHG010000005">
    <property type="protein sequence ID" value="MBB6098136.1"/>
    <property type="molecule type" value="Genomic_DNA"/>
</dbReference>
<dbReference type="AlphaFoldDB" id="A0A841HZ36"/>
<dbReference type="Gene3D" id="3.40.710.10">
    <property type="entry name" value="DD-peptidase/beta-lactamase superfamily"/>
    <property type="match status" value="1"/>
</dbReference>